<protein>
    <submittedName>
        <fullName evidence="6">Uncharacterized protein</fullName>
    </submittedName>
</protein>
<dbReference type="Proteomes" id="UP000663851">
    <property type="component" value="Unassembled WGS sequence"/>
</dbReference>
<dbReference type="Proteomes" id="UP000663873">
    <property type="component" value="Unassembled WGS sequence"/>
</dbReference>
<feature type="transmembrane region" description="Helical" evidence="1">
    <location>
        <begin position="6"/>
        <end position="25"/>
    </location>
</feature>
<dbReference type="EMBL" id="CAJOBP010004363">
    <property type="protein sequence ID" value="CAF4437988.1"/>
    <property type="molecule type" value="Genomic_DNA"/>
</dbReference>
<evidence type="ECO:0000313" key="11">
    <source>
        <dbReference type="Proteomes" id="UP000663873"/>
    </source>
</evidence>
<evidence type="ECO:0000313" key="8">
    <source>
        <dbReference type="EMBL" id="CAF4437988.1"/>
    </source>
</evidence>
<evidence type="ECO:0000313" key="9">
    <source>
        <dbReference type="EMBL" id="CAF4543613.1"/>
    </source>
</evidence>
<dbReference type="Proteomes" id="UP000663869">
    <property type="component" value="Unassembled WGS sequence"/>
</dbReference>
<accession>A0A820H6C0</accession>
<keyword evidence="11" id="KW-1185">Reference proteome</keyword>
<gene>
    <name evidence="5" type="ORF">FME351_LOCUS27343</name>
    <name evidence="6" type="ORF">HFQ381_LOCUS12764</name>
    <name evidence="4" type="ORF">KIK155_LOCUS18844</name>
    <name evidence="3" type="ORF">LUA448_LOCUS23436</name>
    <name evidence="2" type="ORF">TIS948_LOCUS20703</name>
    <name evidence="9" type="ORF">TOA249_LOCUS6680</name>
    <name evidence="7" type="ORF">TSG867_LOCUS13071</name>
    <name evidence="8" type="ORF">UJA718_LOCUS21856</name>
</gene>
<evidence type="ECO:0000313" key="7">
    <source>
        <dbReference type="EMBL" id="CAF4402101.1"/>
    </source>
</evidence>
<proteinExistence type="predicted"/>
<keyword evidence="1" id="KW-0812">Transmembrane</keyword>
<evidence type="ECO:0000256" key="1">
    <source>
        <dbReference type="SAM" id="Phobius"/>
    </source>
</evidence>
<feature type="transmembrane region" description="Helical" evidence="1">
    <location>
        <begin position="219"/>
        <end position="240"/>
    </location>
</feature>
<dbReference type="Proteomes" id="UP000663825">
    <property type="component" value="Unassembled WGS sequence"/>
</dbReference>
<organism evidence="6 10">
    <name type="scientific">Rotaria socialis</name>
    <dbReference type="NCBI Taxonomy" id="392032"/>
    <lineage>
        <taxon>Eukaryota</taxon>
        <taxon>Metazoa</taxon>
        <taxon>Spiralia</taxon>
        <taxon>Gnathifera</taxon>
        <taxon>Rotifera</taxon>
        <taxon>Eurotatoria</taxon>
        <taxon>Bdelloidea</taxon>
        <taxon>Philodinida</taxon>
        <taxon>Philodinidae</taxon>
        <taxon>Rotaria</taxon>
    </lineage>
</organism>
<evidence type="ECO:0000313" key="10">
    <source>
        <dbReference type="Proteomes" id="UP000663851"/>
    </source>
</evidence>
<evidence type="ECO:0000313" key="4">
    <source>
        <dbReference type="EMBL" id="CAF3559051.1"/>
    </source>
</evidence>
<evidence type="ECO:0000313" key="6">
    <source>
        <dbReference type="EMBL" id="CAF4288699.1"/>
    </source>
</evidence>
<dbReference type="Proteomes" id="UP000663833">
    <property type="component" value="Unassembled WGS sequence"/>
</dbReference>
<evidence type="ECO:0000313" key="3">
    <source>
        <dbReference type="EMBL" id="CAF3471967.1"/>
    </source>
</evidence>
<name>A0A820H6C0_9BILA</name>
<dbReference type="Proteomes" id="UP000663838">
    <property type="component" value="Unassembled WGS sequence"/>
</dbReference>
<evidence type="ECO:0000313" key="2">
    <source>
        <dbReference type="EMBL" id="CAF3325944.1"/>
    </source>
</evidence>
<keyword evidence="1" id="KW-1133">Transmembrane helix</keyword>
<dbReference type="OrthoDB" id="10021961at2759"/>
<dbReference type="Proteomes" id="UP000663862">
    <property type="component" value="Unassembled WGS sequence"/>
</dbReference>
<reference evidence="6" key="1">
    <citation type="submission" date="2021-02" db="EMBL/GenBank/DDBJ databases">
        <authorList>
            <person name="Nowell W R."/>
        </authorList>
    </citation>
    <scope>NUCLEOTIDE SEQUENCE</scope>
</reference>
<dbReference type="AlphaFoldDB" id="A0A820H6C0"/>
<dbReference type="EMBL" id="CAJNYU010003724">
    <property type="protein sequence ID" value="CAF3695323.1"/>
    <property type="molecule type" value="Genomic_DNA"/>
</dbReference>
<dbReference type="Proteomes" id="UP000663865">
    <property type="component" value="Unassembled WGS sequence"/>
</dbReference>
<evidence type="ECO:0000313" key="5">
    <source>
        <dbReference type="EMBL" id="CAF3695323.1"/>
    </source>
</evidence>
<sequence>MIINYSLWKIFILVLCFINFTYVAGNYRENLALRHPCNTINKRLEPYIAWTEKLASSQYKVQHDACGQIGVGPACCTEDIVNSYATPLGAELQSIIDGQLDNLTSLLTISKQHIAIWSNEYIIETHRLTISSLETLFGTKEYHSNIDHSVSNLFNTLSNTQSSVEDVSKSTIDLFNHLIISIYRRFIINDDSIQLDDAFQKCLLNKAFNMEVLPKQRELLYILTSASSLIQIFLAMLVYIQADIQRLQRTTTIDSNQCIQRYARETLCPICVSSTSSPSSFSNQINNDNDISEALCENDCRYIIRTCFNETNDPYLVFASMAKNYSDILEEMEQIVIELKLVERLAKLHIYLYDMVVNTTNSRQIYMELHMACPNQYVKSFSPIISLPPAITERRELVFQWNKSLHVLLKRTHSSIHNLEAKFTKKLMTGICSNAKYVSKSDGCTQIDKQIINLIQWPLPSISKPILNVNNAELTRNQLDELKKKMIPIQQMTTSLQPKKKIALIEYIPDFESYNDDISITDYDTDFSTSLESDDADIQGSLSERLYSEIDGLTTRRSKVTTTKKNSQQKTSSKAVSIAYSLPIYLTIFIIKQL</sequence>
<dbReference type="EMBL" id="CAJOBQ010000684">
    <property type="protein sequence ID" value="CAF4402101.1"/>
    <property type="molecule type" value="Genomic_DNA"/>
</dbReference>
<dbReference type="EMBL" id="CAJNYV010003318">
    <property type="protein sequence ID" value="CAF3559051.1"/>
    <property type="molecule type" value="Genomic_DNA"/>
</dbReference>
<dbReference type="EMBL" id="CAJNXB010003593">
    <property type="protein sequence ID" value="CAF3325944.1"/>
    <property type="molecule type" value="Genomic_DNA"/>
</dbReference>
<dbReference type="EMBL" id="CAJNYD010003031">
    <property type="protein sequence ID" value="CAF3471967.1"/>
    <property type="molecule type" value="Genomic_DNA"/>
</dbReference>
<comment type="caution">
    <text evidence="6">The sequence shown here is derived from an EMBL/GenBank/DDBJ whole genome shotgun (WGS) entry which is preliminary data.</text>
</comment>
<keyword evidence="1" id="KW-0472">Membrane</keyword>
<dbReference type="EMBL" id="CAJOBO010000782">
    <property type="protein sequence ID" value="CAF4288699.1"/>
    <property type="molecule type" value="Genomic_DNA"/>
</dbReference>
<dbReference type="EMBL" id="CAJOBS010000287">
    <property type="protein sequence ID" value="CAF4543613.1"/>
    <property type="molecule type" value="Genomic_DNA"/>
</dbReference>